<feature type="compositionally biased region" description="Acidic residues" evidence="3">
    <location>
        <begin position="139"/>
        <end position="158"/>
    </location>
</feature>
<dbReference type="Proteomes" id="UP000180057">
    <property type="component" value="Unassembled WGS sequence"/>
</dbReference>
<dbReference type="InterPro" id="IPR006635">
    <property type="entry name" value="NEAT_dom"/>
</dbReference>
<evidence type="ECO:0000256" key="2">
    <source>
        <dbReference type="ARBA" id="ARBA00022729"/>
    </source>
</evidence>
<evidence type="ECO:0000256" key="4">
    <source>
        <dbReference type="SAM" id="Phobius"/>
    </source>
</evidence>
<comment type="caution">
    <text evidence="7">The sequence shown here is derived from an EMBL/GenBank/DDBJ whole genome shotgun (WGS) entry which is preliminary data.</text>
</comment>
<keyword evidence="2 5" id="KW-0732">Signal</keyword>
<dbReference type="SMART" id="SM00725">
    <property type="entry name" value="NEAT"/>
    <property type="match status" value="1"/>
</dbReference>
<keyword evidence="4" id="KW-0472">Membrane</keyword>
<keyword evidence="4" id="KW-1133">Transmembrane helix</keyword>
<feature type="compositionally biased region" description="Low complexity" evidence="3">
    <location>
        <begin position="310"/>
        <end position="323"/>
    </location>
</feature>
<sequence length="373" mass="41385">MKKILFLAVTIFLFVVTMANGIAASSFENGIYTIQVEGRHTVTGDYSTANGRLVNPVQLEVQNNDIEVTLSTTVPLTNLRVGVSETPAETIDTNTYKFKVATIEAPTVLKYHQNPPGMDVSFNLVFLTDTLVKTAELPPSEEEVQDDQSTSVEEEQQNDNEQPNNNEHQNNGNQTETTPIDTSEKSGKYSIKIDAVRTDNGNPSMMGQSLLNPAIWEFVDEKIYAYVTFTNPLTDASVKNSAGDFVPFLDIINETDKTTYKFEIFDVNEPAIIETHIAANNNMRVDFKLVFDQSTLEKLDGETVEHVASSTPTPENNTTTKQTETNETKETNTSNQTEKIANPKTGDTFSMFYIAIAFLSLAGATYSLRLRKN</sequence>
<dbReference type="SUPFAM" id="SSF158911">
    <property type="entry name" value="NEAT domain-like"/>
    <property type="match status" value="2"/>
</dbReference>
<dbReference type="CDD" id="cd06920">
    <property type="entry name" value="NEAT"/>
    <property type="match status" value="1"/>
</dbReference>
<protein>
    <recommendedName>
        <fullName evidence="6">NEAT domain-containing protein</fullName>
    </recommendedName>
</protein>
<dbReference type="GO" id="GO:0030313">
    <property type="term" value="C:cell envelope"/>
    <property type="evidence" value="ECO:0007669"/>
    <property type="project" value="UniProtKB-SubCell"/>
</dbReference>
<dbReference type="Pfam" id="PF05031">
    <property type="entry name" value="NEAT"/>
    <property type="match status" value="1"/>
</dbReference>
<keyword evidence="4" id="KW-0812">Transmembrane</keyword>
<dbReference type="PROSITE" id="PS50978">
    <property type="entry name" value="NEAT"/>
    <property type="match status" value="1"/>
</dbReference>
<evidence type="ECO:0000313" key="8">
    <source>
        <dbReference type="Proteomes" id="UP000180057"/>
    </source>
</evidence>
<accession>A0A1S2M594</accession>
<dbReference type="EMBL" id="MLQS01000022">
    <property type="protein sequence ID" value="OIJ19037.1"/>
    <property type="molecule type" value="Genomic_DNA"/>
</dbReference>
<feature type="compositionally biased region" description="Low complexity" evidence="3">
    <location>
        <begin position="159"/>
        <end position="174"/>
    </location>
</feature>
<dbReference type="Gene3D" id="2.60.40.1850">
    <property type="match status" value="2"/>
</dbReference>
<gene>
    <name evidence="7" type="ORF">BKP45_14365</name>
</gene>
<evidence type="ECO:0000313" key="7">
    <source>
        <dbReference type="EMBL" id="OIJ19037.1"/>
    </source>
</evidence>
<evidence type="ECO:0000256" key="3">
    <source>
        <dbReference type="SAM" id="MobiDB-lite"/>
    </source>
</evidence>
<feature type="transmembrane region" description="Helical" evidence="4">
    <location>
        <begin position="349"/>
        <end position="368"/>
    </location>
</feature>
<evidence type="ECO:0000256" key="5">
    <source>
        <dbReference type="SAM" id="SignalP"/>
    </source>
</evidence>
<dbReference type="OrthoDB" id="1741961at2"/>
<evidence type="ECO:0000256" key="1">
    <source>
        <dbReference type="ARBA" id="ARBA00004196"/>
    </source>
</evidence>
<dbReference type="AlphaFoldDB" id="A0A1S2M594"/>
<feature type="signal peptide" evidence="5">
    <location>
        <begin position="1"/>
        <end position="19"/>
    </location>
</feature>
<proteinExistence type="predicted"/>
<feature type="region of interest" description="Disordered" evidence="3">
    <location>
        <begin position="136"/>
        <end position="189"/>
    </location>
</feature>
<feature type="domain" description="NEAT" evidence="6">
    <location>
        <begin position="184"/>
        <end position="309"/>
    </location>
</feature>
<keyword evidence="8" id="KW-1185">Reference proteome</keyword>
<dbReference type="NCBIfam" id="TIGR01167">
    <property type="entry name" value="LPXTG_anchor"/>
    <property type="match status" value="1"/>
</dbReference>
<organism evidence="7 8">
    <name type="scientific">Anaerobacillus alkalidiazotrophicus</name>
    <dbReference type="NCBI Taxonomy" id="472963"/>
    <lineage>
        <taxon>Bacteria</taxon>
        <taxon>Bacillati</taxon>
        <taxon>Bacillota</taxon>
        <taxon>Bacilli</taxon>
        <taxon>Bacillales</taxon>
        <taxon>Bacillaceae</taxon>
        <taxon>Anaerobacillus</taxon>
    </lineage>
</organism>
<dbReference type="InterPro" id="IPR037250">
    <property type="entry name" value="NEAT_dom_sf"/>
</dbReference>
<reference evidence="7 8" key="1">
    <citation type="submission" date="2016-10" db="EMBL/GenBank/DDBJ databases">
        <title>Draft genome sequences of four alkaliphilic bacteria belonging to the Anaerobacillus genus.</title>
        <authorList>
            <person name="Bassil N.M."/>
            <person name="Lloyd J.R."/>
        </authorList>
    </citation>
    <scope>NUCLEOTIDE SEQUENCE [LARGE SCALE GENOMIC DNA]</scope>
    <source>
        <strain evidence="7 8">DSM 22531</strain>
    </source>
</reference>
<comment type="subcellular location">
    <subcellularLocation>
        <location evidence="1">Cell envelope</location>
    </subcellularLocation>
</comment>
<feature type="region of interest" description="Disordered" evidence="3">
    <location>
        <begin position="305"/>
        <end position="342"/>
    </location>
</feature>
<dbReference type="RefSeq" id="WP_071390386.1">
    <property type="nucleotide sequence ID" value="NZ_MLQS01000022.1"/>
</dbReference>
<feature type="chain" id="PRO_5038530355" description="NEAT domain-containing protein" evidence="5">
    <location>
        <begin position="20"/>
        <end position="373"/>
    </location>
</feature>
<name>A0A1S2M594_9BACI</name>
<evidence type="ECO:0000259" key="6">
    <source>
        <dbReference type="PROSITE" id="PS50978"/>
    </source>
</evidence>